<organism evidence="2 3">
    <name type="scientific">Oryza sativa subsp. japonica</name>
    <name type="common">Rice</name>
    <dbReference type="NCBI Taxonomy" id="39947"/>
    <lineage>
        <taxon>Eukaryota</taxon>
        <taxon>Viridiplantae</taxon>
        <taxon>Streptophyta</taxon>
        <taxon>Embryophyta</taxon>
        <taxon>Tracheophyta</taxon>
        <taxon>Spermatophyta</taxon>
        <taxon>Magnoliopsida</taxon>
        <taxon>Liliopsida</taxon>
        <taxon>Poales</taxon>
        <taxon>Poaceae</taxon>
        <taxon>BOP clade</taxon>
        <taxon>Oryzoideae</taxon>
        <taxon>Oryzeae</taxon>
        <taxon>Oryzinae</taxon>
        <taxon>Oryza</taxon>
        <taxon>Oryza sativa</taxon>
    </lineage>
</organism>
<proteinExistence type="predicted"/>
<reference evidence="3" key="2">
    <citation type="journal article" date="2008" name="Nucleic Acids Res.">
        <title>The rice annotation project database (RAP-DB): 2008 update.</title>
        <authorList>
            <consortium name="The rice annotation project (RAP)"/>
        </authorList>
    </citation>
    <scope>GENOME REANNOTATION</scope>
    <source>
        <strain evidence="3">cv. Nipponbare</strain>
    </source>
</reference>
<evidence type="ECO:0000313" key="2">
    <source>
        <dbReference type="EMBL" id="BAF09165.1"/>
    </source>
</evidence>
<feature type="region of interest" description="Disordered" evidence="1">
    <location>
        <begin position="41"/>
        <end position="72"/>
    </location>
</feature>
<dbReference type="AlphaFoldDB" id="Q0E023"/>
<accession>Q0E023</accession>
<dbReference type="KEGG" id="dosa:Os02g0582200"/>
<evidence type="ECO:0000256" key="1">
    <source>
        <dbReference type="SAM" id="MobiDB-lite"/>
    </source>
</evidence>
<evidence type="ECO:0000313" key="3">
    <source>
        <dbReference type="Proteomes" id="UP000000763"/>
    </source>
</evidence>
<name>Q0E023_ORYSJ</name>
<gene>
    <name evidence="2" type="ordered locus">Os02g0582200</name>
</gene>
<protein>
    <submittedName>
        <fullName evidence="2">Os02g0582200 protein</fullName>
    </submittedName>
</protein>
<dbReference type="Proteomes" id="UP000000763">
    <property type="component" value="Chromosome 2"/>
</dbReference>
<dbReference type="EMBL" id="AP008208">
    <property type="protein sequence ID" value="BAF09165.1"/>
    <property type="molecule type" value="Genomic_DNA"/>
</dbReference>
<reference evidence="2 3" key="1">
    <citation type="journal article" date="2005" name="Nature">
        <title>The map-based sequence of the rice genome.</title>
        <authorList>
            <consortium name="International rice genome sequencing project (IRGSP)"/>
            <person name="Matsumoto T."/>
            <person name="Wu J."/>
            <person name="Kanamori H."/>
            <person name="Katayose Y."/>
            <person name="Fujisawa M."/>
            <person name="Namiki N."/>
            <person name="Mizuno H."/>
            <person name="Yamamoto K."/>
            <person name="Antonio B.A."/>
            <person name="Baba T."/>
            <person name="Sakata K."/>
            <person name="Nagamura Y."/>
            <person name="Aoki H."/>
            <person name="Arikawa K."/>
            <person name="Arita K."/>
            <person name="Bito T."/>
            <person name="Chiden Y."/>
            <person name="Fujitsuka N."/>
            <person name="Fukunaka R."/>
            <person name="Hamada M."/>
            <person name="Harada C."/>
            <person name="Hayashi A."/>
            <person name="Hijishita S."/>
            <person name="Honda M."/>
            <person name="Hosokawa S."/>
            <person name="Ichikawa Y."/>
            <person name="Idonuma A."/>
            <person name="Iijima M."/>
            <person name="Ikeda M."/>
            <person name="Ikeno M."/>
            <person name="Ito K."/>
            <person name="Ito S."/>
            <person name="Ito T."/>
            <person name="Ito Y."/>
            <person name="Ito Y."/>
            <person name="Iwabuchi A."/>
            <person name="Kamiya K."/>
            <person name="Karasawa W."/>
            <person name="Kurita K."/>
            <person name="Katagiri S."/>
            <person name="Kikuta A."/>
            <person name="Kobayashi H."/>
            <person name="Kobayashi N."/>
            <person name="Machita K."/>
            <person name="Maehara T."/>
            <person name="Masukawa M."/>
            <person name="Mizubayashi T."/>
            <person name="Mukai Y."/>
            <person name="Nagasaki H."/>
            <person name="Nagata Y."/>
            <person name="Naito S."/>
            <person name="Nakashima M."/>
            <person name="Nakama Y."/>
            <person name="Nakamichi Y."/>
            <person name="Nakamura M."/>
            <person name="Meguro A."/>
            <person name="Negishi M."/>
            <person name="Ohta I."/>
            <person name="Ohta T."/>
            <person name="Okamoto M."/>
            <person name="Ono N."/>
            <person name="Saji S."/>
            <person name="Sakaguchi M."/>
            <person name="Sakai K."/>
            <person name="Shibata M."/>
            <person name="Shimokawa T."/>
            <person name="Song J."/>
            <person name="Takazaki Y."/>
            <person name="Terasawa K."/>
            <person name="Tsugane M."/>
            <person name="Tsuji K."/>
            <person name="Ueda S."/>
            <person name="Waki K."/>
            <person name="Yamagata H."/>
            <person name="Yamamoto M."/>
            <person name="Yamamoto S."/>
            <person name="Yamane H."/>
            <person name="Yoshiki S."/>
            <person name="Yoshihara R."/>
            <person name="Yukawa K."/>
            <person name="Zhong H."/>
            <person name="Yano M."/>
            <person name="Yuan Q."/>
            <person name="Ouyang S."/>
            <person name="Liu J."/>
            <person name="Jones K.M."/>
            <person name="Gansberger K."/>
            <person name="Moffat K."/>
            <person name="Hill J."/>
            <person name="Bera J."/>
            <person name="Fadrosh D."/>
            <person name="Jin S."/>
            <person name="Johri S."/>
            <person name="Kim M."/>
            <person name="Overton L."/>
            <person name="Reardon M."/>
            <person name="Tsitrin T."/>
            <person name="Vuong H."/>
            <person name="Weaver B."/>
            <person name="Ciecko A."/>
            <person name="Tallon L."/>
            <person name="Jackson J."/>
            <person name="Pai G."/>
            <person name="Aken S.V."/>
            <person name="Utterback T."/>
            <person name="Reidmuller S."/>
            <person name="Feldblyum T."/>
            <person name="Hsiao J."/>
            <person name="Zismann V."/>
            <person name="Iobst S."/>
            <person name="de Vazeille A.R."/>
            <person name="Buell C.R."/>
            <person name="Ying K."/>
            <person name="Li Y."/>
            <person name="Lu T."/>
            <person name="Huang Y."/>
            <person name="Zhao Q."/>
            <person name="Feng Q."/>
            <person name="Zhang L."/>
            <person name="Zhu J."/>
            <person name="Weng Q."/>
            <person name="Mu J."/>
            <person name="Lu Y."/>
            <person name="Fan D."/>
            <person name="Liu Y."/>
            <person name="Guan J."/>
            <person name="Zhang Y."/>
            <person name="Yu S."/>
            <person name="Liu X."/>
            <person name="Zhang Y."/>
            <person name="Hong G."/>
            <person name="Han B."/>
            <person name="Choisne N."/>
            <person name="Demange N."/>
            <person name="Orjeda G."/>
            <person name="Samain S."/>
            <person name="Cattolico L."/>
            <person name="Pelletier E."/>
            <person name="Couloux A."/>
            <person name="Segurens B."/>
            <person name="Wincker P."/>
            <person name="D'Hont A."/>
            <person name="Scarpelli C."/>
            <person name="Weissenbach J."/>
            <person name="Salanoubat M."/>
            <person name="Quetier F."/>
            <person name="Yu Y."/>
            <person name="Kim H.R."/>
            <person name="Rambo T."/>
            <person name="Currie J."/>
            <person name="Collura K."/>
            <person name="Luo M."/>
            <person name="Yang T."/>
            <person name="Ammiraju J.S.S."/>
            <person name="Engler F."/>
            <person name="Soderlund C."/>
            <person name="Wing R.A."/>
            <person name="Palmer L.E."/>
            <person name="de la Bastide M."/>
            <person name="Spiegel L."/>
            <person name="Nascimento L."/>
            <person name="Zutavern T."/>
            <person name="O'Shaughnessy A."/>
            <person name="Dike S."/>
            <person name="Dedhia N."/>
            <person name="Preston R."/>
            <person name="Balija V."/>
            <person name="McCombie W.R."/>
            <person name="Chow T."/>
            <person name="Chen H."/>
            <person name="Chung M."/>
            <person name="Chen C."/>
            <person name="Shaw J."/>
            <person name="Wu H."/>
            <person name="Hsiao K."/>
            <person name="Chao Y."/>
            <person name="Chu M."/>
            <person name="Cheng C."/>
            <person name="Hour A."/>
            <person name="Lee P."/>
            <person name="Lin S."/>
            <person name="Lin Y."/>
            <person name="Liou J."/>
            <person name="Liu S."/>
            <person name="Hsing Y."/>
            <person name="Raghuvanshi S."/>
            <person name="Mohanty A."/>
            <person name="Bharti A.K."/>
            <person name="Gaur A."/>
            <person name="Gupta V."/>
            <person name="Kumar D."/>
            <person name="Ravi V."/>
            <person name="Vij S."/>
            <person name="Kapur A."/>
            <person name="Khurana P."/>
            <person name="Khurana P."/>
            <person name="Khurana J.P."/>
            <person name="Tyagi A.K."/>
            <person name="Gaikwad K."/>
            <person name="Singh A."/>
            <person name="Dalal V."/>
            <person name="Srivastava S."/>
            <person name="Dixit A."/>
            <person name="Pal A.K."/>
            <person name="Ghazi I.A."/>
            <person name="Yadav M."/>
            <person name="Pandit A."/>
            <person name="Bhargava A."/>
            <person name="Sureshbabu K."/>
            <person name="Batra K."/>
            <person name="Sharma T.R."/>
            <person name="Mohapatra T."/>
            <person name="Singh N.K."/>
            <person name="Messing J."/>
            <person name="Nelson A.B."/>
            <person name="Fuks G."/>
            <person name="Kavchok S."/>
            <person name="Keizer G."/>
            <person name="Linton E."/>
            <person name="Llaca V."/>
            <person name="Song R."/>
            <person name="Tanyolac B."/>
            <person name="Young S."/>
            <person name="Ho-Il K."/>
            <person name="Hahn J.H."/>
            <person name="Sangsakoo G."/>
            <person name="Vanavichit A."/>
            <person name="de Mattos Luiz.A.T."/>
            <person name="Zimmer P.D."/>
            <person name="Malone G."/>
            <person name="Dellagostin O."/>
            <person name="de Oliveira A.C."/>
            <person name="Bevan M."/>
            <person name="Bancroft I."/>
            <person name="Minx P."/>
            <person name="Cordum H."/>
            <person name="Wilson R."/>
            <person name="Cheng Z."/>
            <person name="Jin W."/>
            <person name="Jiang J."/>
            <person name="Leong S.A."/>
            <person name="Iwama H."/>
            <person name="Gojobori T."/>
            <person name="Itoh T."/>
            <person name="Niimura Y."/>
            <person name="Fujii Y."/>
            <person name="Habara T."/>
            <person name="Sakai H."/>
            <person name="Sato Y."/>
            <person name="Wilson G."/>
            <person name="Kumar K."/>
            <person name="McCouch S."/>
            <person name="Juretic N."/>
            <person name="Hoen D."/>
            <person name="Wright S."/>
            <person name="Bruskiewich R."/>
            <person name="Bureau T."/>
            <person name="Miyao A."/>
            <person name="Hirochika H."/>
            <person name="Nishikawa T."/>
            <person name="Kadowaki K."/>
            <person name="Sugiura M."/>
            <person name="Burr B."/>
            <person name="Sasaki T."/>
        </authorList>
    </citation>
    <scope>NUCLEOTIDE SEQUENCE [LARGE SCALE GENOMIC DNA]</scope>
    <source>
        <strain evidence="3">cv. Nipponbare</strain>
    </source>
</reference>
<feature type="non-terminal residue" evidence="2">
    <location>
        <position position="1"/>
    </location>
</feature>
<sequence>SQTHNLLLPTLSVAHFLRISSPSPLLRRGGAGAVPAAVGSVAAGDGNAPPGHRSPAVNFSGRGAAPPPSTTTLVRPPHWSSYCICTVR</sequence>